<keyword evidence="3 8" id="KW-0812">Transmembrane</keyword>
<dbReference type="InterPro" id="IPR052192">
    <property type="entry name" value="Insect_Ionotropic_Sensory_Rcpt"/>
</dbReference>
<evidence type="ECO:0000313" key="10">
    <source>
        <dbReference type="Proteomes" id="UP000594454"/>
    </source>
</evidence>
<keyword evidence="7" id="KW-0325">Glycoprotein</keyword>
<dbReference type="PANTHER" id="PTHR42643:SF41">
    <property type="entry name" value="IONOTROPIC RECEPTOR 20A-RELATED"/>
    <property type="match status" value="1"/>
</dbReference>
<evidence type="ECO:0000313" key="9">
    <source>
        <dbReference type="EMBL" id="CAD7086964.1"/>
    </source>
</evidence>
<feature type="transmembrane region" description="Helical" evidence="8">
    <location>
        <begin position="548"/>
        <end position="567"/>
    </location>
</feature>
<sequence>MKVSGIIVQALLITLLGGTGVCILELKEIVVELTNIYHFETIVCFRNDLKGAELAEALLGKGSPVESIPKLIWNQHVKTKTMFNTKVLHIAFVSHSNRENILEVVNTALEDNLLAKVIFYFLPEVSHNINLRNFSECLWEKRILYSLMVADNTVFTYNPYPEVSLVEITSAESLKSVFTKKLTDFHGAAVRVARSLDISKEVQYVDRKGDVQFGGYFMKTILAFIRRHNGTFVEQKVKKDLSDVGMMFESEKIDILSMTIPMDKKRVKPSYPLSSIAPCILVPYQKELPRVFYLMLPFQVSGWILFGAGALLLFLVIAVTGLLRKGKSTSIYQEAAFRVWRIVTQQIHFPAEVETNHWVMIIIILATLHFMLFTSLYQSGLSSFYTKSISAKQIDTPEDLARTSYRILTPRFQHYYFGKYKLFPKIALDCLMVDDSLVKANLKQMDPNFGYVPPSEFKDLLRELERRPSTKLFHLTKMCTPKVLIGVLHQRESPFKDIFDDVVFRLVDAGLMLKWERDTVYELKQVGFLRMQLLSQSLLRPLKFDELYFVWVVYLIGVVLSAIVFCVEKIRRVEFGAN</sequence>
<evidence type="ECO:0000256" key="2">
    <source>
        <dbReference type="ARBA" id="ARBA00022475"/>
    </source>
</evidence>
<evidence type="ECO:0000256" key="4">
    <source>
        <dbReference type="ARBA" id="ARBA00022989"/>
    </source>
</evidence>
<dbReference type="EMBL" id="LR899012">
    <property type="protein sequence ID" value="CAD7086964.1"/>
    <property type="molecule type" value="Genomic_DNA"/>
</dbReference>
<evidence type="ECO:0000256" key="1">
    <source>
        <dbReference type="ARBA" id="ARBA00004651"/>
    </source>
</evidence>
<evidence type="ECO:0000256" key="6">
    <source>
        <dbReference type="ARBA" id="ARBA00023170"/>
    </source>
</evidence>
<feature type="transmembrane region" description="Helical" evidence="8">
    <location>
        <begin position="300"/>
        <end position="323"/>
    </location>
</feature>
<dbReference type="Proteomes" id="UP000594454">
    <property type="component" value="Chromosome 4"/>
</dbReference>
<evidence type="ECO:0000256" key="3">
    <source>
        <dbReference type="ARBA" id="ARBA00022692"/>
    </source>
</evidence>
<keyword evidence="6" id="KW-0675">Receptor</keyword>
<comment type="subcellular location">
    <subcellularLocation>
        <location evidence="1">Cell membrane</location>
        <topology evidence="1">Multi-pass membrane protein</topology>
    </subcellularLocation>
</comment>
<dbReference type="InParanoid" id="A0A7R8UTV3"/>
<reference evidence="9 10" key="1">
    <citation type="submission" date="2020-11" db="EMBL/GenBank/DDBJ databases">
        <authorList>
            <person name="Wallbank WR R."/>
            <person name="Pardo Diaz C."/>
            <person name="Kozak K."/>
            <person name="Martin S."/>
            <person name="Jiggins C."/>
            <person name="Moest M."/>
            <person name="Warren A I."/>
            <person name="Generalovic N T."/>
            <person name="Byers J.R.P. K."/>
            <person name="Montejo-Kovacevich G."/>
            <person name="Yen C E."/>
        </authorList>
    </citation>
    <scope>NUCLEOTIDE SEQUENCE [LARGE SCALE GENOMIC DNA]</scope>
</reference>
<dbReference type="AlphaFoldDB" id="A0A7R8UTV3"/>
<evidence type="ECO:0000256" key="7">
    <source>
        <dbReference type="ARBA" id="ARBA00023180"/>
    </source>
</evidence>
<dbReference type="GO" id="GO:0005886">
    <property type="term" value="C:plasma membrane"/>
    <property type="evidence" value="ECO:0007669"/>
    <property type="project" value="UniProtKB-SubCell"/>
</dbReference>
<accession>A0A7R8UTV3</accession>
<evidence type="ECO:0008006" key="11">
    <source>
        <dbReference type="Google" id="ProtNLM"/>
    </source>
</evidence>
<protein>
    <recommendedName>
        <fullName evidence="11">Ionotropic receptor</fullName>
    </recommendedName>
</protein>
<dbReference type="PANTHER" id="PTHR42643">
    <property type="entry name" value="IONOTROPIC RECEPTOR 20A-RELATED"/>
    <property type="match status" value="1"/>
</dbReference>
<keyword evidence="5 8" id="KW-0472">Membrane</keyword>
<organism evidence="9 10">
    <name type="scientific">Hermetia illucens</name>
    <name type="common">Black soldier fly</name>
    <dbReference type="NCBI Taxonomy" id="343691"/>
    <lineage>
        <taxon>Eukaryota</taxon>
        <taxon>Metazoa</taxon>
        <taxon>Ecdysozoa</taxon>
        <taxon>Arthropoda</taxon>
        <taxon>Hexapoda</taxon>
        <taxon>Insecta</taxon>
        <taxon>Pterygota</taxon>
        <taxon>Neoptera</taxon>
        <taxon>Endopterygota</taxon>
        <taxon>Diptera</taxon>
        <taxon>Brachycera</taxon>
        <taxon>Stratiomyomorpha</taxon>
        <taxon>Stratiomyidae</taxon>
        <taxon>Hermetiinae</taxon>
        <taxon>Hermetia</taxon>
    </lineage>
</organism>
<proteinExistence type="predicted"/>
<name>A0A7R8UTV3_HERIL</name>
<keyword evidence="4 8" id="KW-1133">Transmembrane helix</keyword>
<evidence type="ECO:0000256" key="8">
    <source>
        <dbReference type="SAM" id="Phobius"/>
    </source>
</evidence>
<feature type="transmembrane region" description="Helical" evidence="8">
    <location>
        <begin position="358"/>
        <end position="377"/>
    </location>
</feature>
<gene>
    <name evidence="9" type="ORF">HERILL_LOCUS9700</name>
</gene>
<dbReference type="OrthoDB" id="8044407at2759"/>
<evidence type="ECO:0000256" key="5">
    <source>
        <dbReference type="ARBA" id="ARBA00023136"/>
    </source>
</evidence>
<keyword evidence="2" id="KW-1003">Cell membrane</keyword>
<keyword evidence="10" id="KW-1185">Reference proteome</keyword>